<dbReference type="InterPro" id="IPR052712">
    <property type="entry name" value="Acid_resist_chaperone_HdeD"/>
</dbReference>
<keyword evidence="2" id="KW-0472">Membrane</keyword>
<name>A0A388M7D5_CHABU</name>
<proteinExistence type="predicted"/>
<dbReference type="AlphaFoldDB" id="A0A388M7D5"/>
<protein>
    <submittedName>
        <fullName evidence="3">Uncharacterized protein</fullName>
    </submittedName>
</protein>
<feature type="transmembrane region" description="Helical" evidence="2">
    <location>
        <begin position="381"/>
        <end position="400"/>
    </location>
</feature>
<dbReference type="PANTHER" id="PTHR34989">
    <property type="entry name" value="PROTEIN HDED"/>
    <property type="match status" value="1"/>
</dbReference>
<evidence type="ECO:0000256" key="1">
    <source>
        <dbReference type="SAM" id="MobiDB-lite"/>
    </source>
</evidence>
<sequence length="450" mass="46927">MGDRYDQALNEGDRHRDESDDRGDEYDEGVQGGSKLSNHQRDSPRNQGVVGAGTGTGRGTRDSVSVKGSTDSGLGRDLDGEAFNYPSVNLVSYPRLPSATSGAAVDPPIPVSTPTMGVPADRATVVPTYPPVRAPPWIGPAGTGVDASGLGPGFSSSGPSGPTFAGWRPVIIDGSYGAATEGVGSRAPAGSWAGGFAAGGGGGGGGGGGIPSFAAMYGGEDDAVEMLTMSGFFPFQCLPSGFRTTTVRGMRRRLWIYRILGAATCLIGLAFILLPIWSVKAFVILVGVCFLANATTLVVLTVCSCVIDSRAGRDAFKPSAADVVLDLLAAAVDVVIGVILLVHRWGFGVYFLSLLVGLWLLFRGVVVLFASCFVPRAGASLFFLAGVFSVVLGIILLSVWPWLTGWFIGLILGVQALAYGSSLLSVSQFLSRMLWERRQFLDQMQSTGGV</sequence>
<feature type="transmembrane region" description="Helical" evidence="2">
    <location>
        <begin position="319"/>
        <end position="343"/>
    </location>
</feature>
<feature type="transmembrane region" description="Helical" evidence="2">
    <location>
        <begin position="255"/>
        <end position="277"/>
    </location>
</feature>
<dbReference type="GO" id="GO:0005886">
    <property type="term" value="C:plasma membrane"/>
    <property type="evidence" value="ECO:0007669"/>
    <property type="project" value="TreeGrafter"/>
</dbReference>
<comment type="caution">
    <text evidence="3">The sequence shown here is derived from an EMBL/GenBank/DDBJ whole genome shotgun (WGS) entry which is preliminary data.</text>
</comment>
<accession>A0A388M7D5</accession>
<dbReference type="PANTHER" id="PTHR34989:SF1">
    <property type="entry name" value="PROTEIN HDED"/>
    <property type="match status" value="1"/>
</dbReference>
<dbReference type="Gramene" id="GBG90494">
    <property type="protein sequence ID" value="GBG90494"/>
    <property type="gene ID" value="CBR_g50841"/>
</dbReference>
<keyword evidence="4" id="KW-1185">Reference proteome</keyword>
<feature type="transmembrane region" description="Helical" evidence="2">
    <location>
        <begin position="283"/>
        <end position="307"/>
    </location>
</feature>
<feature type="transmembrane region" description="Helical" evidence="2">
    <location>
        <begin position="349"/>
        <end position="374"/>
    </location>
</feature>
<gene>
    <name evidence="3" type="ORF">CBR_g50841</name>
</gene>
<feature type="transmembrane region" description="Helical" evidence="2">
    <location>
        <begin position="406"/>
        <end position="430"/>
    </location>
</feature>
<keyword evidence="2" id="KW-1133">Transmembrane helix</keyword>
<feature type="region of interest" description="Disordered" evidence="1">
    <location>
        <begin position="1"/>
        <end position="79"/>
    </location>
</feature>
<dbReference type="Proteomes" id="UP000265515">
    <property type="component" value="Unassembled WGS sequence"/>
</dbReference>
<dbReference type="EMBL" id="BFEA01000815">
    <property type="protein sequence ID" value="GBG90494.1"/>
    <property type="molecule type" value="Genomic_DNA"/>
</dbReference>
<keyword evidence="2" id="KW-0812">Transmembrane</keyword>
<evidence type="ECO:0000313" key="4">
    <source>
        <dbReference type="Proteomes" id="UP000265515"/>
    </source>
</evidence>
<feature type="compositionally biased region" description="Polar residues" evidence="1">
    <location>
        <begin position="62"/>
        <end position="72"/>
    </location>
</feature>
<feature type="compositionally biased region" description="Basic and acidic residues" evidence="1">
    <location>
        <begin position="1"/>
        <end position="19"/>
    </location>
</feature>
<evidence type="ECO:0000313" key="3">
    <source>
        <dbReference type="EMBL" id="GBG90494.1"/>
    </source>
</evidence>
<organism evidence="3 4">
    <name type="scientific">Chara braunii</name>
    <name type="common">Braun's stonewort</name>
    <dbReference type="NCBI Taxonomy" id="69332"/>
    <lineage>
        <taxon>Eukaryota</taxon>
        <taxon>Viridiplantae</taxon>
        <taxon>Streptophyta</taxon>
        <taxon>Charophyceae</taxon>
        <taxon>Charales</taxon>
        <taxon>Characeae</taxon>
        <taxon>Chara</taxon>
    </lineage>
</organism>
<reference evidence="3 4" key="1">
    <citation type="journal article" date="2018" name="Cell">
        <title>The Chara Genome: Secondary Complexity and Implications for Plant Terrestrialization.</title>
        <authorList>
            <person name="Nishiyama T."/>
            <person name="Sakayama H."/>
            <person name="Vries J.D."/>
            <person name="Buschmann H."/>
            <person name="Saint-Marcoux D."/>
            <person name="Ullrich K.K."/>
            <person name="Haas F.B."/>
            <person name="Vanderstraeten L."/>
            <person name="Becker D."/>
            <person name="Lang D."/>
            <person name="Vosolsobe S."/>
            <person name="Rombauts S."/>
            <person name="Wilhelmsson P.K.I."/>
            <person name="Janitza P."/>
            <person name="Kern R."/>
            <person name="Heyl A."/>
            <person name="Rumpler F."/>
            <person name="Villalobos L.I.A.C."/>
            <person name="Clay J.M."/>
            <person name="Skokan R."/>
            <person name="Toyoda A."/>
            <person name="Suzuki Y."/>
            <person name="Kagoshima H."/>
            <person name="Schijlen E."/>
            <person name="Tajeshwar N."/>
            <person name="Catarino B."/>
            <person name="Hetherington A.J."/>
            <person name="Saltykova A."/>
            <person name="Bonnot C."/>
            <person name="Breuninger H."/>
            <person name="Symeonidi A."/>
            <person name="Radhakrishnan G.V."/>
            <person name="Van Nieuwerburgh F."/>
            <person name="Deforce D."/>
            <person name="Chang C."/>
            <person name="Karol K.G."/>
            <person name="Hedrich R."/>
            <person name="Ulvskov P."/>
            <person name="Glockner G."/>
            <person name="Delwiche C.F."/>
            <person name="Petrasek J."/>
            <person name="Van de Peer Y."/>
            <person name="Friml J."/>
            <person name="Beilby M."/>
            <person name="Dolan L."/>
            <person name="Kohara Y."/>
            <person name="Sugano S."/>
            <person name="Fujiyama A."/>
            <person name="Delaux P.-M."/>
            <person name="Quint M."/>
            <person name="TheiBen G."/>
            <person name="Hagemann M."/>
            <person name="Harholt J."/>
            <person name="Dunand C."/>
            <person name="Zachgo S."/>
            <person name="Langdale J."/>
            <person name="Maumus F."/>
            <person name="Straeten D.V.D."/>
            <person name="Gould S.B."/>
            <person name="Rensing S.A."/>
        </authorList>
    </citation>
    <scope>NUCLEOTIDE SEQUENCE [LARGE SCALE GENOMIC DNA]</scope>
    <source>
        <strain evidence="3 4">S276</strain>
    </source>
</reference>
<evidence type="ECO:0000256" key="2">
    <source>
        <dbReference type="SAM" id="Phobius"/>
    </source>
</evidence>